<feature type="non-terminal residue" evidence="5">
    <location>
        <position position="1"/>
    </location>
</feature>
<feature type="repeat" description="WD" evidence="3">
    <location>
        <begin position="26"/>
        <end position="67"/>
    </location>
</feature>
<dbReference type="AlphaFoldDB" id="A0A075B4Z1"/>
<dbReference type="SUPFAM" id="SSF50978">
    <property type="entry name" value="WD40 repeat-like"/>
    <property type="match status" value="1"/>
</dbReference>
<dbReference type="Proteomes" id="UP000281549">
    <property type="component" value="Unassembled WGS sequence"/>
</dbReference>
<name>A0A075B4Z1_ROZAC</name>
<sequence>NIVIKKCVRYRRLWNPYVLTKSAGVLEGHLAPITNIIVSHQEGYIISLSEDKNIRIWDTRTLSCIQSIWDKAYTRPENSITAIFYDDRSKNLMSGTNTLDIWPINRNARFGTAHYIYYSHDAPIVSALYNEGFDLVVSACQNSVVSIWNFSSGNRTFKFSNAHKTEITALCFDTSGRRLITGGRDGLVIDSNCEVTKILHVELGQNKFVLVVGWDKRISVFVDNPNIPESKAVRHIRVDGYGSAYRGHEDDVLSMAFLPPNKLVTSGIDGKIIVWNFNSGHERLIMREPLIDAKSLDERPIESVILKNEH</sequence>
<keyword evidence="2" id="KW-0677">Repeat</keyword>
<accession>A0A075B4Z1</accession>
<dbReference type="STRING" id="988480.A0A075B4Z1"/>
<gene>
    <name evidence="5" type="ORF">O9G_006189</name>
    <name evidence="6" type="ORF">ROZALSC1DRAFT_27616</name>
</gene>
<dbReference type="InterPro" id="IPR024977">
    <property type="entry name" value="Apc4-like_WD40_dom"/>
</dbReference>
<dbReference type="OrthoDB" id="10251381at2759"/>
<dbReference type="InterPro" id="IPR001680">
    <property type="entry name" value="WD40_rpt"/>
</dbReference>
<keyword evidence="7" id="KW-1185">Reference proteome</keyword>
<dbReference type="SMART" id="SM00320">
    <property type="entry name" value="WD40"/>
    <property type="match status" value="4"/>
</dbReference>
<dbReference type="EMBL" id="ML005005">
    <property type="protein sequence ID" value="RKP20945.1"/>
    <property type="molecule type" value="Genomic_DNA"/>
</dbReference>
<reference evidence="6" key="3">
    <citation type="submission" date="2018-08" db="EMBL/GenBank/DDBJ databases">
        <title>Leveraging single-cell genomics to expand the Fungal Tree of Life.</title>
        <authorList>
            <consortium name="DOE Joint Genome Institute"/>
            <person name="Ahrendt S.R."/>
            <person name="Quandt C.A."/>
            <person name="Ciobanu D."/>
            <person name="Clum A."/>
            <person name="Salamov A."/>
            <person name="Andreopoulos B."/>
            <person name="Cheng J.-F."/>
            <person name="Woyke T."/>
            <person name="Pelin A."/>
            <person name="Henrissat B."/>
            <person name="Reynolds N."/>
            <person name="Benny G.L."/>
            <person name="Smith M.E."/>
            <person name="James T.Y."/>
            <person name="Grigoriev I.V."/>
        </authorList>
    </citation>
    <scope>NUCLEOTIDE SEQUENCE</scope>
    <source>
        <strain evidence="6">CSF55</strain>
    </source>
</reference>
<dbReference type="HOGENOM" id="CLU_035456_0_0_1"/>
<dbReference type="Pfam" id="PF12894">
    <property type="entry name" value="ANAPC4_WD40"/>
    <property type="match status" value="1"/>
</dbReference>
<protein>
    <submittedName>
        <fullName evidence="6">WD40 repeat-like protein</fullName>
    </submittedName>
</protein>
<evidence type="ECO:0000256" key="3">
    <source>
        <dbReference type="PROSITE-ProRule" id="PRU00221"/>
    </source>
</evidence>
<dbReference type="Gene3D" id="2.130.10.10">
    <property type="entry name" value="YVTN repeat-like/Quinoprotein amine dehydrogenase"/>
    <property type="match status" value="2"/>
</dbReference>
<dbReference type="Proteomes" id="UP000030755">
    <property type="component" value="Unassembled WGS sequence"/>
</dbReference>
<keyword evidence="1 3" id="KW-0853">WD repeat</keyword>
<evidence type="ECO:0000313" key="5">
    <source>
        <dbReference type="EMBL" id="EPZ36776.1"/>
    </source>
</evidence>
<dbReference type="InterPro" id="IPR015943">
    <property type="entry name" value="WD40/YVTN_repeat-like_dom_sf"/>
</dbReference>
<feature type="domain" description="Anaphase-promoting complex subunit 4-like WD40" evidence="4">
    <location>
        <begin position="129"/>
        <end position="215"/>
    </location>
</feature>
<evidence type="ECO:0000313" key="7">
    <source>
        <dbReference type="Proteomes" id="UP000030755"/>
    </source>
</evidence>
<evidence type="ECO:0000256" key="2">
    <source>
        <dbReference type="ARBA" id="ARBA00022737"/>
    </source>
</evidence>
<dbReference type="PROSITE" id="PS00678">
    <property type="entry name" value="WD_REPEATS_1"/>
    <property type="match status" value="3"/>
</dbReference>
<reference evidence="8" key="2">
    <citation type="journal article" date="2018" name="Nat. Microbiol.">
        <title>Leveraging single-cell genomics to expand the fungal tree of life.</title>
        <authorList>
            <person name="Ahrendt S.R."/>
            <person name="Quandt C.A."/>
            <person name="Ciobanu D."/>
            <person name="Clum A."/>
            <person name="Salamov A."/>
            <person name="Andreopoulos B."/>
            <person name="Cheng J.F."/>
            <person name="Woyke T."/>
            <person name="Pelin A."/>
            <person name="Henrissat B."/>
            <person name="Reynolds N.K."/>
            <person name="Benny G.L."/>
            <person name="Smith M.E."/>
            <person name="James T.Y."/>
            <person name="Grigoriev I.V."/>
        </authorList>
    </citation>
    <scope>NUCLEOTIDE SEQUENCE [LARGE SCALE GENOMIC DNA]</scope>
    <source>
        <strain evidence="8">CSF55</strain>
    </source>
</reference>
<organism evidence="5 7">
    <name type="scientific">Rozella allomycis (strain CSF55)</name>
    <dbReference type="NCBI Taxonomy" id="988480"/>
    <lineage>
        <taxon>Eukaryota</taxon>
        <taxon>Fungi</taxon>
        <taxon>Fungi incertae sedis</taxon>
        <taxon>Cryptomycota</taxon>
        <taxon>Cryptomycota incertae sedis</taxon>
        <taxon>Rozella</taxon>
    </lineage>
</organism>
<dbReference type="PANTHER" id="PTHR44324">
    <property type="entry name" value="WD40 REPEAT DOMAIN 95"/>
    <property type="match status" value="1"/>
</dbReference>
<dbReference type="Pfam" id="PF00400">
    <property type="entry name" value="WD40"/>
    <property type="match status" value="2"/>
</dbReference>
<dbReference type="PROSITE" id="PS50294">
    <property type="entry name" value="WD_REPEATS_REGION"/>
    <property type="match status" value="2"/>
</dbReference>
<dbReference type="InterPro" id="IPR019775">
    <property type="entry name" value="WD40_repeat_CS"/>
</dbReference>
<dbReference type="PANTHER" id="PTHR44324:SF4">
    <property type="entry name" value="WD40 REPEAT DOMAIN 95"/>
    <property type="match status" value="1"/>
</dbReference>
<dbReference type="InterPro" id="IPR036322">
    <property type="entry name" value="WD40_repeat_dom_sf"/>
</dbReference>
<reference evidence="5 7" key="1">
    <citation type="journal article" date="2013" name="Curr. Biol.">
        <title>Shared signatures of parasitism and phylogenomics unite Cryptomycota and microsporidia.</title>
        <authorList>
            <person name="James T.Y."/>
            <person name="Pelin A."/>
            <person name="Bonen L."/>
            <person name="Ahrendt S."/>
            <person name="Sain D."/>
            <person name="Corradi N."/>
            <person name="Stajich J.E."/>
        </authorList>
    </citation>
    <scope>NUCLEOTIDE SEQUENCE [LARGE SCALE GENOMIC DNA]</scope>
    <source>
        <strain evidence="5 7">CSF55</strain>
        <strain evidence="5 7">CSF55</strain>
    </source>
</reference>
<dbReference type="PROSITE" id="PS50082">
    <property type="entry name" value="WD_REPEATS_2"/>
    <property type="match status" value="3"/>
</dbReference>
<evidence type="ECO:0000313" key="8">
    <source>
        <dbReference type="Proteomes" id="UP000281549"/>
    </source>
</evidence>
<feature type="repeat" description="WD" evidence="3">
    <location>
        <begin position="117"/>
        <end position="158"/>
    </location>
</feature>
<evidence type="ECO:0000256" key="1">
    <source>
        <dbReference type="ARBA" id="ARBA00022574"/>
    </source>
</evidence>
<evidence type="ECO:0000259" key="4">
    <source>
        <dbReference type="Pfam" id="PF12894"/>
    </source>
</evidence>
<dbReference type="InterPro" id="IPR051242">
    <property type="entry name" value="WD-EF-hand_domain"/>
</dbReference>
<feature type="repeat" description="WD" evidence="3">
    <location>
        <begin position="245"/>
        <end position="285"/>
    </location>
</feature>
<dbReference type="EMBL" id="KE560442">
    <property type="protein sequence ID" value="EPZ36776.1"/>
    <property type="molecule type" value="Genomic_DNA"/>
</dbReference>
<proteinExistence type="predicted"/>
<evidence type="ECO:0000313" key="6">
    <source>
        <dbReference type="EMBL" id="RKP20945.1"/>
    </source>
</evidence>